<name>A0ACB7T555_HYAAI</name>
<proteinExistence type="predicted"/>
<protein>
    <submittedName>
        <fullName evidence="1">Uncharacterized protein</fullName>
    </submittedName>
</protein>
<dbReference type="Proteomes" id="UP000821845">
    <property type="component" value="Chromosome 11"/>
</dbReference>
<evidence type="ECO:0000313" key="2">
    <source>
        <dbReference type="Proteomes" id="UP000821845"/>
    </source>
</evidence>
<sequence length="303" mass="34887">MATMATGHHLVPGAAGRDPEESRPPTYHQLKLQLWWIPREGQDTGVEIYRSFFQEQTLLVDIDATFSMSDVRTKPVKKLHEESISQIDVTIEWPRVSWLGAPAKYLQLGAAWCNAGQNKAYTSFQWLVPCPLEAFQHATHPFDRDIRLSSVAFGTLVQLGTFVPHHLFSSSIVHDHRNYWVDATFLHDQRMLNIDLHLNHRSACEGHLTEYRFIVPYLNIRKVLINEKIRGVELYLQLRIPAMLMGEPVNDIPPRAGRTAAAAPIRWERHLASWLSLHWWTRAHRLSLRCPLPEARLSGPIHR</sequence>
<accession>A0ACB7T555</accession>
<keyword evidence="2" id="KW-1185">Reference proteome</keyword>
<evidence type="ECO:0000313" key="1">
    <source>
        <dbReference type="EMBL" id="KAH6941253.1"/>
    </source>
</evidence>
<gene>
    <name evidence="1" type="ORF">HPB50_015350</name>
</gene>
<reference evidence="1" key="1">
    <citation type="submission" date="2020-05" db="EMBL/GenBank/DDBJ databases">
        <title>Large-scale comparative analyses of tick genomes elucidate their genetic diversity and vector capacities.</title>
        <authorList>
            <person name="Jia N."/>
            <person name="Wang J."/>
            <person name="Shi W."/>
            <person name="Du L."/>
            <person name="Sun Y."/>
            <person name="Zhan W."/>
            <person name="Jiang J."/>
            <person name="Wang Q."/>
            <person name="Zhang B."/>
            <person name="Ji P."/>
            <person name="Sakyi L.B."/>
            <person name="Cui X."/>
            <person name="Yuan T."/>
            <person name="Jiang B."/>
            <person name="Yang W."/>
            <person name="Lam T.T.-Y."/>
            <person name="Chang Q."/>
            <person name="Ding S."/>
            <person name="Wang X."/>
            <person name="Zhu J."/>
            <person name="Ruan X."/>
            <person name="Zhao L."/>
            <person name="Wei J."/>
            <person name="Que T."/>
            <person name="Du C."/>
            <person name="Cheng J."/>
            <person name="Dai P."/>
            <person name="Han X."/>
            <person name="Huang E."/>
            <person name="Gao Y."/>
            <person name="Liu J."/>
            <person name="Shao H."/>
            <person name="Ye R."/>
            <person name="Li L."/>
            <person name="Wei W."/>
            <person name="Wang X."/>
            <person name="Wang C."/>
            <person name="Yang T."/>
            <person name="Huo Q."/>
            <person name="Li W."/>
            <person name="Guo W."/>
            <person name="Chen H."/>
            <person name="Zhou L."/>
            <person name="Ni X."/>
            <person name="Tian J."/>
            <person name="Zhou Y."/>
            <person name="Sheng Y."/>
            <person name="Liu T."/>
            <person name="Pan Y."/>
            <person name="Xia L."/>
            <person name="Li J."/>
            <person name="Zhao F."/>
            <person name="Cao W."/>
        </authorList>
    </citation>
    <scope>NUCLEOTIDE SEQUENCE</scope>
    <source>
        <strain evidence="1">Hyas-2018</strain>
    </source>
</reference>
<comment type="caution">
    <text evidence="1">The sequence shown here is derived from an EMBL/GenBank/DDBJ whole genome shotgun (WGS) entry which is preliminary data.</text>
</comment>
<organism evidence="1 2">
    <name type="scientific">Hyalomma asiaticum</name>
    <name type="common">Tick</name>
    <dbReference type="NCBI Taxonomy" id="266040"/>
    <lineage>
        <taxon>Eukaryota</taxon>
        <taxon>Metazoa</taxon>
        <taxon>Ecdysozoa</taxon>
        <taxon>Arthropoda</taxon>
        <taxon>Chelicerata</taxon>
        <taxon>Arachnida</taxon>
        <taxon>Acari</taxon>
        <taxon>Parasitiformes</taxon>
        <taxon>Ixodida</taxon>
        <taxon>Ixodoidea</taxon>
        <taxon>Ixodidae</taxon>
        <taxon>Hyalomminae</taxon>
        <taxon>Hyalomma</taxon>
    </lineage>
</organism>
<dbReference type="EMBL" id="CM023491">
    <property type="protein sequence ID" value="KAH6941253.1"/>
    <property type="molecule type" value="Genomic_DNA"/>
</dbReference>